<keyword evidence="3" id="KW-1185">Reference proteome</keyword>
<feature type="region of interest" description="Disordered" evidence="1">
    <location>
        <begin position="218"/>
        <end position="237"/>
    </location>
</feature>
<feature type="compositionally biased region" description="Low complexity" evidence="1">
    <location>
        <begin position="133"/>
        <end position="151"/>
    </location>
</feature>
<dbReference type="Proteomes" id="UP000815325">
    <property type="component" value="Unassembled WGS sequence"/>
</dbReference>
<accession>A0ABQ7G6D4</accession>
<feature type="region of interest" description="Disordered" evidence="1">
    <location>
        <begin position="133"/>
        <end position="155"/>
    </location>
</feature>
<name>A0ABQ7G6D4_DUNSA</name>
<evidence type="ECO:0000313" key="3">
    <source>
        <dbReference type="Proteomes" id="UP000815325"/>
    </source>
</evidence>
<organism evidence="2 3">
    <name type="scientific">Dunaliella salina</name>
    <name type="common">Green alga</name>
    <name type="synonym">Protococcus salinus</name>
    <dbReference type="NCBI Taxonomy" id="3046"/>
    <lineage>
        <taxon>Eukaryota</taxon>
        <taxon>Viridiplantae</taxon>
        <taxon>Chlorophyta</taxon>
        <taxon>core chlorophytes</taxon>
        <taxon>Chlorophyceae</taxon>
        <taxon>CS clade</taxon>
        <taxon>Chlamydomonadales</taxon>
        <taxon>Dunaliellaceae</taxon>
        <taxon>Dunaliella</taxon>
    </lineage>
</organism>
<evidence type="ECO:0000256" key="1">
    <source>
        <dbReference type="SAM" id="MobiDB-lite"/>
    </source>
</evidence>
<protein>
    <submittedName>
        <fullName evidence="2">Uncharacterized protein</fullName>
    </submittedName>
</protein>
<dbReference type="EMBL" id="MU070071">
    <property type="protein sequence ID" value="KAF5830174.1"/>
    <property type="molecule type" value="Genomic_DNA"/>
</dbReference>
<reference evidence="2" key="1">
    <citation type="submission" date="2017-08" db="EMBL/GenBank/DDBJ databases">
        <authorList>
            <person name="Polle J.E."/>
            <person name="Barry K."/>
            <person name="Cushman J."/>
            <person name="Schmutz J."/>
            <person name="Tran D."/>
            <person name="Hathwaick L.T."/>
            <person name="Yim W.C."/>
            <person name="Jenkins J."/>
            <person name="Mckie-Krisberg Z.M."/>
            <person name="Prochnik S."/>
            <person name="Lindquist E."/>
            <person name="Dockter R.B."/>
            <person name="Adam C."/>
            <person name="Molina H."/>
            <person name="Bunkerborg J."/>
            <person name="Jin E."/>
            <person name="Buchheim M."/>
            <person name="Magnuson J."/>
        </authorList>
    </citation>
    <scope>NUCLEOTIDE SEQUENCE</scope>
    <source>
        <strain evidence="2">CCAP 19/18</strain>
    </source>
</reference>
<evidence type="ECO:0000313" key="2">
    <source>
        <dbReference type="EMBL" id="KAF5830174.1"/>
    </source>
</evidence>
<proteinExistence type="predicted"/>
<sequence length="315" mass="34802">MPLSTLPARLPANQMLPHTLPAHPPAERMLPHISLARRLDDAMPPHTLQAHAPAKKAASACTWTVRGVYVDCTWSVRYGPGATWRVRGLYVACTWTVRGVYVDCTWSVRYAPGATEVLDVYVPAHTLARVLSSQQQEQQQQQQQQQQGGSQNLSYDTPTPASMQGCYPAAPVVLFTHGGVWASVLVGISWPWPCFTGLRWPEGPLQTLPPPVILRKPPQGQRVHPASNPTSPPLPHLHHHCRRRIYHANPQMVFLKHHQNQFAAGIEQARSSPSAAFAPGEKGHPGWRGHIFTPHIYMAQGVSRWKFAGGTATES</sequence>
<gene>
    <name evidence="2" type="ORF">DUNSADRAFT_14930</name>
</gene>
<comment type="caution">
    <text evidence="2">The sequence shown here is derived from an EMBL/GenBank/DDBJ whole genome shotgun (WGS) entry which is preliminary data.</text>
</comment>